<accession>A0A8J8SVF7</accession>
<comment type="caution">
    <text evidence="1">The sequence shown here is derived from an EMBL/GenBank/DDBJ whole genome shotgun (WGS) entry which is preliminary data.</text>
</comment>
<name>A0A8J8SVF7_HALGN</name>
<organism evidence="1 2">
    <name type="scientific">Halteria grandinella</name>
    <dbReference type="NCBI Taxonomy" id="5974"/>
    <lineage>
        <taxon>Eukaryota</taxon>
        <taxon>Sar</taxon>
        <taxon>Alveolata</taxon>
        <taxon>Ciliophora</taxon>
        <taxon>Intramacronucleata</taxon>
        <taxon>Spirotrichea</taxon>
        <taxon>Stichotrichia</taxon>
        <taxon>Sporadotrichida</taxon>
        <taxon>Halteriidae</taxon>
        <taxon>Halteria</taxon>
    </lineage>
</organism>
<sequence>MKQISQILDVDTDDVADSTEDTTVLQFKDRSNRKTRVVTIDKVQDERNFELKYFSIDDQMEQMDEQQVTRKVTITFGDMKAVKALIRSMMPCIQGWNCIYKPEIVGSLEGVRAFAEEGGLNASQLKKIII</sequence>
<dbReference type="Gene3D" id="2.30.31.10">
    <property type="entry name" value="Transcriptional Coactivator Pc4, Chain A"/>
    <property type="match status" value="1"/>
</dbReference>
<protein>
    <submittedName>
        <fullName evidence="1">Uncharacterized protein</fullName>
    </submittedName>
</protein>
<evidence type="ECO:0000313" key="2">
    <source>
        <dbReference type="Proteomes" id="UP000785679"/>
    </source>
</evidence>
<dbReference type="InterPro" id="IPR009044">
    <property type="entry name" value="ssDNA-bd_transcriptional_reg"/>
</dbReference>
<dbReference type="AlphaFoldDB" id="A0A8J8SVF7"/>
<dbReference type="GO" id="GO:0003677">
    <property type="term" value="F:DNA binding"/>
    <property type="evidence" value="ECO:0007669"/>
    <property type="project" value="InterPro"/>
</dbReference>
<proteinExistence type="predicted"/>
<evidence type="ECO:0000313" key="1">
    <source>
        <dbReference type="EMBL" id="TNV71751.1"/>
    </source>
</evidence>
<reference evidence="1" key="1">
    <citation type="submission" date="2019-06" db="EMBL/GenBank/DDBJ databases">
        <authorList>
            <person name="Zheng W."/>
        </authorList>
    </citation>
    <scope>NUCLEOTIDE SEQUENCE</scope>
    <source>
        <strain evidence="1">QDHG01</strain>
    </source>
</reference>
<dbReference type="EMBL" id="RRYP01028265">
    <property type="protein sequence ID" value="TNV71751.1"/>
    <property type="molecule type" value="Genomic_DNA"/>
</dbReference>
<keyword evidence="2" id="KW-1185">Reference proteome</keyword>
<gene>
    <name evidence="1" type="ORF">FGO68_gene16877</name>
</gene>
<dbReference type="Proteomes" id="UP000785679">
    <property type="component" value="Unassembled WGS sequence"/>
</dbReference>
<dbReference type="GO" id="GO:0006355">
    <property type="term" value="P:regulation of DNA-templated transcription"/>
    <property type="evidence" value="ECO:0007669"/>
    <property type="project" value="InterPro"/>
</dbReference>